<dbReference type="AlphaFoldDB" id="A0A0C2NAU1"/>
<keyword evidence="1" id="KW-0812">Transmembrane</keyword>
<sequence>MTMRDFMAEDEKKNYIHMWSINIFLQNVFIISTLVFYFHNETTIDHHYFIHIGVFGFIALCSIIVSFLVILDKFENLPKTLRNTLLLSNLYFCGFLWYLYTGIENIIIKAYNLFNILFCVFSFIAGLCLLIESIKICIMSRKRVDPIYMP</sequence>
<dbReference type="EMBL" id="JWZT01001877">
    <property type="protein sequence ID" value="KII71027.1"/>
    <property type="molecule type" value="Genomic_DNA"/>
</dbReference>
<protein>
    <submittedName>
        <fullName evidence="2">Uncharacterized protein</fullName>
    </submittedName>
</protein>
<feature type="transmembrane region" description="Helical" evidence="1">
    <location>
        <begin position="83"/>
        <end position="100"/>
    </location>
</feature>
<proteinExistence type="predicted"/>
<organism evidence="2 3">
    <name type="scientific">Thelohanellus kitauei</name>
    <name type="common">Myxosporean</name>
    <dbReference type="NCBI Taxonomy" id="669202"/>
    <lineage>
        <taxon>Eukaryota</taxon>
        <taxon>Metazoa</taxon>
        <taxon>Cnidaria</taxon>
        <taxon>Myxozoa</taxon>
        <taxon>Myxosporea</taxon>
        <taxon>Bivalvulida</taxon>
        <taxon>Platysporina</taxon>
        <taxon>Myxobolidae</taxon>
        <taxon>Thelohanellus</taxon>
    </lineage>
</organism>
<feature type="transmembrane region" description="Helical" evidence="1">
    <location>
        <begin position="21"/>
        <end position="38"/>
    </location>
</feature>
<comment type="caution">
    <text evidence="2">The sequence shown here is derived from an EMBL/GenBank/DDBJ whole genome shotgun (WGS) entry which is preliminary data.</text>
</comment>
<evidence type="ECO:0000313" key="3">
    <source>
        <dbReference type="Proteomes" id="UP000031668"/>
    </source>
</evidence>
<feature type="transmembrane region" description="Helical" evidence="1">
    <location>
        <begin position="112"/>
        <end position="134"/>
    </location>
</feature>
<evidence type="ECO:0000313" key="2">
    <source>
        <dbReference type="EMBL" id="KII71027.1"/>
    </source>
</evidence>
<accession>A0A0C2NAU1</accession>
<gene>
    <name evidence="2" type="ORF">RF11_00840</name>
</gene>
<name>A0A0C2NAU1_THEKT</name>
<keyword evidence="1" id="KW-0472">Membrane</keyword>
<evidence type="ECO:0000256" key="1">
    <source>
        <dbReference type="SAM" id="Phobius"/>
    </source>
</evidence>
<feature type="transmembrane region" description="Helical" evidence="1">
    <location>
        <begin position="50"/>
        <end position="71"/>
    </location>
</feature>
<dbReference type="Proteomes" id="UP000031668">
    <property type="component" value="Unassembled WGS sequence"/>
</dbReference>
<keyword evidence="3" id="KW-1185">Reference proteome</keyword>
<keyword evidence="1" id="KW-1133">Transmembrane helix</keyword>
<reference evidence="2 3" key="1">
    <citation type="journal article" date="2014" name="Genome Biol. Evol.">
        <title>The genome of the myxosporean Thelohanellus kitauei shows adaptations to nutrient acquisition within its fish host.</title>
        <authorList>
            <person name="Yang Y."/>
            <person name="Xiong J."/>
            <person name="Zhou Z."/>
            <person name="Huo F."/>
            <person name="Miao W."/>
            <person name="Ran C."/>
            <person name="Liu Y."/>
            <person name="Zhang J."/>
            <person name="Feng J."/>
            <person name="Wang M."/>
            <person name="Wang M."/>
            <person name="Wang L."/>
            <person name="Yao B."/>
        </authorList>
    </citation>
    <scope>NUCLEOTIDE SEQUENCE [LARGE SCALE GENOMIC DNA]</scope>
    <source>
        <strain evidence="2">Wuqing</strain>
    </source>
</reference>